<dbReference type="GO" id="GO:0003677">
    <property type="term" value="F:DNA binding"/>
    <property type="evidence" value="ECO:0007669"/>
    <property type="project" value="InterPro"/>
</dbReference>
<dbReference type="NCBIfam" id="TIGR02609">
    <property type="entry name" value="doc_partner"/>
    <property type="match status" value="1"/>
</dbReference>
<dbReference type="SUPFAM" id="SSF89447">
    <property type="entry name" value="AbrB/MazE/MraZ-like"/>
    <property type="match status" value="1"/>
</dbReference>
<proteinExistence type="predicted"/>
<organism evidence="2 3">
    <name type="scientific">Edaphobacter aggregans</name>
    <dbReference type="NCBI Taxonomy" id="570835"/>
    <lineage>
        <taxon>Bacteria</taxon>
        <taxon>Pseudomonadati</taxon>
        <taxon>Acidobacteriota</taxon>
        <taxon>Terriglobia</taxon>
        <taxon>Terriglobales</taxon>
        <taxon>Acidobacteriaceae</taxon>
        <taxon>Edaphobacter</taxon>
    </lineage>
</organism>
<gene>
    <name evidence="2" type="ORF">EDE15_2322</name>
</gene>
<feature type="domain" description="SpoVT-AbrB" evidence="1">
    <location>
        <begin position="8"/>
        <end position="53"/>
    </location>
</feature>
<comment type="caution">
    <text evidence="2">The sequence shown here is derived from an EMBL/GenBank/DDBJ whole genome shotgun (WGS) entry which is preliminary data.</text>
</comment>
<protein>
    <submittedName>
        <fullName evidence="2">Putative addiction module antidote</fullName>
    </submittedName>
</protein>
<dbReference type="RefSeq" id="WP_125485365.1">
    <property type="nucleotide sequence ID" value="NZ_RSDW01000001.1"/>
</dbReference>
<reference evidence="2 3" key="1">
    <citation type="submission" date="2018-12" db="EMBL/GenBank/DDBJ databases">
        <title>Sequencing of bacterial isolates from soil warming experiment in Harvard Forest, Massachusetts, USA.</title>
        <authorList>
            <person name="Deangelis K."/>
        </authorList>
    </citation>
    <scope>NUCLEOTIDE SEQUENCE [LARGE SCALE GENOMIC DNA]</scope>
    <source>
        <strain evidence="2 3">EB153</strain>
    </source>
</reference>
<dbReference type="InterPro" id="IPR007159">
    <property type="entry name" value="SpoVT-AbrB_dom"/>
</dbReference>
<evidence type="ECO:0000313" key="3">
    <source>
        <dbReference type="Proteomes" id="UP000269669"/>
    </source>
</evidence>
<dbReference type="AlphaFoldDB" id="A0A3R9NU11"/>
<accession>A0A3R9NU11</accession>
<name>A0A3R9NU11_9BACT</name>
<dbReference type="SMART" id="SM00966">
    <property type="entry name" value="SpoVT_AbrB"/>
    <property type="match status" value="1"/>
</dbReference>
<dbReference type="OrthoDB" id="5459182at2"/>
<dbReference type="Proteomes" id="UP000269669">
    <property type="component" value="Unassembled WGS sequence"/>
</dbReference>
<sequence length="75" mass="8478">MATSAKIITIGNSVGVVLPKEILNRLHVEKGDNLYISETPDGIQLTPYNQDFAEEMDAARRVMRKHRDVLRKLAE</sequence>
<dbReference type="EMBL" id="RSDW01000001">
    <property type="protein sequence ID" value="RSL16797.1"/>
    <property type="molecule type" value="Genomic_DNA"/>
</dbReference>
<dbReference type="Gene3D" id="2.10.260.10">
    <property type="match status" value="1"/>
</dbReference>
<evidence type="ECO:0000313" key="2">
    <source>
        <dbReference type="EMBL" id="RSL16797.1"/>
    </source>
</evidence>
<evidence type="ECO:0000259" key="1">
    <source>
        <dbReference type="SMART" id="SM00966"/>
    </source>
</evidence>
<dbReference type="InterPro" id="IPR013432">
    <property type="entry name" value="Doc_partner"/>
</dbReference>
<dbReference type="InterPro" id="IPR037914">
    <property type="entry name" value="SpoVT-AbrB_sf"/>
</dbReference>
<keyword evidence="3" id="KW-1185">Reference proteome</keyword>
<dbReference type="Pfam" id="PF04014">
    <property type="entry name" value="MazE_antitoxin"/>
    <property type="match status" value="1"/>
</dbReference>